<dbReference type="Gene3D" id="1.25.40.860">
    <property type="match status" value="1"/>
</dbReference>
<name>A0AAW0EFC5_9AGAR</name>
<accession>A0AAW0EFC5</accession>
<dbReference type="Pfam" id="PF22591">
    <property type="entry name" value="eIF3a_PCI_TPR-like"/>
    <property type="match status" value="1"/>
</dbReference>
<protein>
    <recommendedName>
        <fullName evidence="1">eIF3a PCI domain-containing protein</fullName>
    </recommendedName>
</protein>
<evidence type="ECO:0000313" key="3">
    <source>
        <dbReference type="EMBL" id="KAK7063343.1"/>
    </source>
</evidence>
<reference evidence="2 4" key="1">
    <citation type="journal article" date="2024" name="J Genomics">
        <title>Draft genome sequencing and assembly of Favolaschia claudopus CIRM-BRFM 2984 isolated from oak limbs.</title>
        <authorList>
            <person name="Navarro D."/>
            <person name="Drula E."/>
            <person name="Chaduli D."/>
            <person name="Cazenave R."/>
            <person name="Ahrendt S."/>
            <person name="Wang J."/>
            <person name="Lipzen A."/>
            <person name="Daum C."/>
            <person name="Barry K."/>
            <person name="Grigoriev I.V."/>
            <person name="Favel A."/>
            <person name="Rosso M.N."/>
            <person name="Martin F."/>
        </authorList>
    </citation>
    <scope>NUCLEOTIDE SEQUENCE [LARGE SCALE GENOMIC DNA]</scope>
    <source>
        <strain evidence="2 4">CIRM-BRFM 2984</strain>
    </source>
</reference>
<feature type="domain" description="eIF3a PCI" evidence="1">
    <location>
        <begin position="1"/>
        <end position="34"/>
    </location>
</feature>
<dbReference type="InterPro" id="IPR054711">
    <property type="entry name" value="eIF3a_PCI_TPR-like"/>
</dbReference>
<keyword evidence="4" id="KW-1185">Reference proteome</keyword>
<dbReference type="EMBL" id="JAWWNJ010000001">
    <property type="protein sequence ID" value="KAK7063343.1"/>
    <property type="molecule type" value="Genomic_DNA"/>
</dbReference>
<dbReference type="EMBL" id="JAWWNJ010000001">
    <property type="protein sequence ID" value="KAK7063336.1"/>
    <property type="molecule type" value="Genomic_DNA"/>
</dbReference>
<evidence type="ECO:0000313" key="2">
    <source>
        <dbReference type="EMBL" id="KAK7063336.1"/>
    </source>
</evidence>
<dbReference type="Proteomes" id="UP001362999">
    <property type="component" value="Unassembled WGS sequence"/>
</dbReference>
<dbReference type="AlphaFoldDB" id="A0AAW0EFC5"/>
<evidence type="ECO:0000313" key="4">
    <source>
        <dbReference type="Proteomes" id="UP001362999"/>
    </source>
</evidence>
<sequence>MAKKAPCPAMMANYYEKLTRIFLMSGDTLNHAAELLLHHRSPCALGRWQPWHGNEPKGYPLRISSVAAVARQ</sequence>
<organism evidence="2 4">
    <name type="scientific">Favolaschia claudopus</name>
    <dbReference type="NCBI Taxonomy" id="2862362"/>
    <lineage>
        <taxon>Eukaryota</taxon>
        <taxon>Fungi</taxon>
        <taxon>Dikarya</taxon>
        <taxon>Basidiomycota</taxon>
        <taxon>Agaricomycotina</taxon>
        <taxon>Agaricomycetes</taxon>
        <taxon>Agaricomycetidae</taxon>
        <taxon>Agaricales</taxon>
        <taxon>Marasmiineae</taxon>
        <taxon>Mycenaceae</taxon>
        <taxon>Favolaschia</taxon>
    </lineage>
</organism>
<gene>
    <name evidence="2" type="ORF">R3P38DRAFT_3164336</name>
    <name evidence="3" type="ORF">R3P38DRAFT_3164344</name>
</gene>
<evidence type="ECO:0000259" key="1">
    <source>
        <dbReference type="Pfam" id="PF22591"/>
    </source>
</evidence>
<comment type="caution">
    <text evidence="2">The sequence shown here is derived from an EMBL/GenBank/DDBJ whole genome shotgun (WGS) entry which is preliminary data.</text>
</comment>
<proteinExistence type="predicted"/>